<feature type="compositionally biased region" description="Basic and acidic residues" evidence="1">
    <location>
        <begin position="35"/>
        <end position="44"/>
    </location>
</feature>
<evidence type="ECO:0000256" key="1">
    <source>
        <dbReference type="SAM" id="MobiDB-lite"/>
    </source>
</evidence>
<evidence type="ECO:0000313" key="5">
    <source>
        <dbReference type="EMBL" id="MDN3709489.1"/>
    </source>
</evidence>
<organism evidence="3 6">
    <name type="scientific">Paenimyroides ceti</name>
    <dbReference type="NCBI Taxonomy" id="395087"/>
    <lineage>
        <taxon>Bacteria</taxon>
        <taxon>Pseudomonadati</taxon>
        <taxon>Bacteroidota</taxon>
        <taxon>Flavobacteriia</taxon>
        <taxon>Flavobacteriales</taxon>
        <taxon>Flavobacteriaceae</taxon>
        <taxon>Paenimyroides</taxon>
    </lineage>
</organism>
<comment type="caution">
    <text evidence="3">The sequence shown here is derived from an EMBL/GenBank/DDBJ whole genome shotgun (WGS) entry which is preliminary data.</text>
</comment>
<dbReference type="EMBL" id="JAUFQU010000001">
    <property type="protein sequence ID" value="MDN3707836.1"/>
    <property type="molecule type" value="Genomic_DNA"/>
</dbReference>
<keyword evidence="2" id="KW-0732">Signal</keyword>
<reference evidence="3" key="3">
    <citation type="submission" date="2023-06" db="EMBL/GenBank/DDBJ databases">
        <authorList>
            <person name="Lucena T."/>
            <person name="Sun Q."/>
        </authorList>
    </citation>
    <scope>NUCLEOTIDE SEQUENCE</scope>
    <source>
        <strain evidence="3">CECT 7184</strain>
    </source>
</reference>
<feature type="chain" id="PRO_5045032502" evidence="2">
    <location>
        <begin position="19"/>
        <end position="149"/>
    </location>
</feature>
<dbReference type="Proteomes" id="UP001242368">
    <property type="component" value="Unassembled WGS sequence"/>
</dbReference>
<evidence type="ECO:0000256" key="2">
    <source>
        <dbReference type="SAM" id="SignalP"/>
    </source>
</evidence>
<dbReference type="RefSeq" id="WP_290363788.1">
    <property type="nucleotide sequence ID" value="NZ_JAUFQU010000001.1"/>
</dbReference>
<sequence>MKIMYLLAFILLSFLANAQTTTVTTQFSSSTSTHSDPKSKDKVVVKNSQTNSSVSISNSDSRYQLKASFDAHKKEALKKLLQQYLENEYLLSDSKKQEWKKEEKGKTAYEVLLQENRLKINVDKELNSSSFSEKMVLLGEKISDLISNQ</sequence>
<dbReference type="EMBL" id="JAUFQU010000038">
    <property type="protein sequence ID" value="MDN3709489.1"/>
    <property type="molecule type" value="Genomic_DNA"/>
</dbReference>
<protein>
    <submittedName>
        <fullName evidence="3">Uncharacterized protein</fullName>
    </submittedName>
</protein>
<reference evidence="3" key="1">
    <citation type="journal article" date="2014" name="Int. J. Syst. Evol. Microbiol.">
        <title>Complete genome of a new Firmicutes species belonging to the dominant human colonic microbiota ('Ruminococcus bicirculans') reveals two chromosomes and a selective capacity to utilize plant glucans.</title>
        <authorList>
            <consortium name="NISC Comparative Sequencing Program"/>
            <person name="Wegmann U."/>
            <person name="Louis P."/>
            <person name="Goesmann A."/>
            <person name="Henrissat B."/>
            <person name="Duncan S.H."/>
            <person name="Flint H.J."/>
        </authorList>
    </citation>
    <scope>NUCLEOTIDE SEQUENCE</scope>
    <source>
        <strain evidence="3">CECT 7184</strain>
    </source>
</reference>
<accession>A0ABT8CV06</accession>
<name>A0ABT8CV06_9FLAO</name>
<evidence type="ECO:0000313" key="4">
    <source>
        <dbReference type="EMBL" id="MDN3709479.1"/>
    </source>
</evidence>
<gene>
    <name evidence="3" type="ORF">QW060_12005</name>
    <name evidence="4" type="ORF">QW060_21010</name>
    <name evidence="5" type="ORF">QW060_21115</name>
</gene>
<proteinExistence type="predicted"/>
<feature type="compositionally biased region" description="Low complexity" evidence="1">
    <location>
        <begin position="45"/>
        <end position="56"/>
    </location>
</feature>
<evidence type="ECO:0000313" key="6">
    <source>
        <dbReference type="Proteomes" id="UP001242368"/>
    </source>
</evidence>
<dbReference type="EMBL" id="JAUFQU010000037">
    <property type="protein sequence ID" value="MDN3709479.1"/>
    <property type="molecule type" value="Genomic_DNA"/>
</dbReference>
<evidence type="ECO:0000313" key="3">
    <source>
        <dbReference type="EMBL" id="MDN3707836.1"/>
    </source>
</evidence>
<keyword evidence="6" id="KW-1185">Reference proteome</keyword>
<reference evidence="6" key="2">
    <citation type="journal article" date="2019" name="Int. J. Syst. Evol. Microbiol.">
        <title>The Global Catalogue of Microorganisms (GCM) 10K type strain sequencing project: providing services to taxonomists for standard genome sequencing and annotation.</title>
        <authorList>
            <consortium name="The Broad Institute Genomics Platform"/>
            <consortium name="The Broad Institute Genome Sequencing Center for Infectious Disease"/>
            <person name="Wu L."/>
            <person name="Ma J."/>
        </authorList>
    </citation>
    <scope>NUCLEOTIDE SEQUENCE [LARGE SCALE GENOMIC DNA]</scope>
    <source>
        <strain evidence="6">CECT 7184</strain>
    </source>
</reference>
<feature type="region of interest" description="Disordered" evidence="1">
    <location>
        <begin position="26"/>
        <end position="56"/>
    </location>
</feature>
<feature type="signal peptide" evidence="2">
    <location>
        <begin position="1"/>
        <end position="18"/>
    </location>
</feature>